<feature type="compositionally biased region" description="Low complexity" evidence="1">
    <location>
        <begin position="11"/>
        <end position="22"/>
    </location>
</feature>
<evidence type="ECO:0000256" key="1">
    <source>
        <dbReference type="SAM" id="MobiDB-lite"/>
    </source>
</evidence>
<dbReference type="AlphaFoldDB" id="A0AAE0WHI2"/>
<dbReference type="SMART" id="SM00355">
    <property type="entry name" value="ZnF_C2H2"/>
    <property type="match status" value="2"/>
</dbReference>
<organism evidence="3 4">
    <name type="scientific">Recurvomyces mirabilis</name>
    <dbReference type="NCBI Taxonomy" id="574656"/>
    <lineage>
        <taxon>Eukaryota</taxon>
        <taxon>Fungi</taxon>
        <taxon>Dikarya</taxon>
        <taxon>Ascomycota</taxon>
        <taxon>Pezizomycotina</taxon>
        <taxon>Dothideomycetes</taxon>
        <taxon>Dothideomycetidae</taxon>
        <taxon>Mycosphaerellales</taxon>
        <taxon>Teratosphaeriaceae</taxon>
        <taxon>Recurvomyces</taxon>
    </lineage>
</organism>
<dbReference type="PANTHER" id="PTHR21354:SF0">
    <property type="entry name" value="ZINC FINGER PROTEIN 511"/>
    <property type="match status" value="1"/>
</dbReference>
<feature type="domain" description="C2H2-type" evidence="2">
    <location>
        <begin position="75"/>
        <end position="96"/>
    </location>
</feature>
<name>A0AAE0WHI2_9PEZI</name>
<dbReference type="InterPro" id="IPR013087">
    <property type="entry name" value="Znf_C2H2_type"/>
</dbReference>
<dbReference type="PROSITE" id="PS00028">
    <property type="entry name" value="ZINC_FINGER_C2H2_1"/>
    <property type="match status" value="1"/>
</dbReference>
<gene>
    <name evidence="3" type="ORF">LTR78_009135</name>
</gene>
<accession>A0AAE0WHI2</accession>
<dbReference type="Proteomes" id="UP001274830">
    <property type="component" value="Unassembled WGS sequence"/>
</dbReference>
<feature type="region of interest" description="Disordered" evidence="1">
    <location>
        <begin position="1"/>
        <end position="24"/>
    </location>
</feature>
<comment type="caution">
    <text evidence="3">The sequence shown here is derived from an EMBL/GenBank/DDBJ whole genome shotgun (WGS) entry which is preliminary data.</text>
</comment>
<dbReference type="PANTHER" id="PTHR21354">
    <property type="entry name" value="ZINC FINGER PROTEIN 511"/>
    <property type="match status" value="1"/>
</dbReference>
<evidence type="ECO:0000313" key="4">
    <source>
        <dbReference type="Proteomes" id="UP001274830"/>
    </source>
</evidence>
<proteinExistence type="predicted"/>
<evidence type="ECO:0000259" key="2">
    <source>
        <dbReference type="PROSITE" id="PS00028"/>
    </source>
</evidence>
<keyword evidence="4" id="KW-1185">Reference proteome</keyword>
<evidence type="ECO:0000313" key="3">
    <source>
        <dbReference type="EMBL" id="KAK3671017.1"/>
    </source>
</evidence>
<dbReference type="InterPro" id="IPR039258">
    <property type="entry name" value="ZNF511"/>
</dbReference>
<sequence>MAKRERHEAVSSPDSSASPAGGIELPSHALKYASLEPQEGQPAAMRCLLPPHKPLSFGTYEEYESHYNQAHTHRCRDCHKNFPTEHFLDLHIAENHDPITATKRDAGEKTYTCFVEDCEKICMDWRKRRSHLVDKHNYPRNYDFFIVNSGVDGKRKKSTSTEATSTGEVMPDVSAMKVQATVKKEKSNDSTTATQTSNVDDLVDSMSSLKMVPRSITFGKQRGRSGFAKS</sequence>
<protein>
    <recommendedName>
        <fullName evidence="2">C2H2-type domain-containing protein</fullName>
    </recommendedName>
</protein>
<dbReference type="EMBL" id="JAUTXT010000048">
    <property type="protein sequence ID" value="KAK3671017.1"/>
    <property type="molecule type" value="Genomic_DNA"/>
</dbReference>
<reference evidence="3" key="1">
    <citation type="submission" date="2023-07" db="EMBL/GenBank/DDBJ databases">
        <title>Black Yeasts Isolated from many extreme environments.</title>
        <authorList>
            <person name="Coleine C."/>
            <person name="Stajich J.E."/>
            <person name="Selbmann L."/>
        </authorList>
    </citation>
    <scope>NUCLEOTIDE SEQUENCE</scope>
    <source>
        <strain evidence="3">CCFEE 5485</strain>
    </source>
</reference>